<dbReference type="SUPFAM" id="SSF89550">
    <property type="entry name" value="PHP domain-like"/>
    <property type="match status" value="1"/>
</dbReference>
<name>A0A520KQF7_METT2</name>
<comment type="similarity">
    <text evidence="6">Belongs to the eukaryotic/archaeal RNase P protein component 3 family.</text>
</comment>
<proteinExistence type="inferred from homology"/>
<dbReference type="AlphaFoldDB" id="A0A520KQF7"/>
<gene>
    <name evidence="6" type="primary">rnp3</name>
    <name evidence="7" type="ORF">EF806_06090</name>
</gene>
<comment type="caution">
    <text evidence="7">The sequence shown here is derived from an EMBL/GenBank/DDBJ whole genome shotgun (WGS) entry which is preliminary data.</text>
</comment>
<keyword evidence="4 6" id="KW-0255">Endonuclease</keyword>
<dbReference type="GO" id="GO:0005737">
    <property type="term" value="C:cytoplasm"/>
    <property type="evidence" value="ECO:0007669"/>
    <property type="project" value="UniProtKB-SubCell"/>
</dbReference>
<dbReference type="Pfam" id="PF01876">
    <property type="entry name" value="RNase_P_p30"/>
    <property type="match status" value="1"/>
</dbReference>
<dbReference type="Proteomes" id="UP000317158">
    <property type="component" value="Unassembled WGS sequence"/>
</dbReference>
<keyword evidence="2 6" id="KW-0819">tRNA processing</keyword>
<dbReference type="GO" id="GO:0001682">
    <property type="term" value="P:tRNA 5'-leader removal"/>
    <property type="evidence" value="ECO:0007669"/>
    <property type="project" value="UniProtKB-UniRule"/>
</dbReference>
<dbReference type="InterPro" id="IPR016195">
    <property type="entry name" value="Pol/histidinol_Pase-like"/>
</dbReference>
<dbReference type="Gene3D" id="3.20.20.140">
    <property type="entry name" value="Metal-dependent hydrolases"/>
    <property type="match status" value="1"/>
</dbReference>
<protein>
    <recommendedName>
        <fullName evidence="6">Ribonuclease P protein component 3</fullName>
        <shortName evidence="6">RNase P component 3</shortName>
        <ecNumber evidence="6">3.1.26.5</ecNumber>
    </recommendedName>
    <alternativeName>
        <fullName evidence="6">Rpp30</fullName>
    </alternativeName>
</protein>
<dbReference type="InterPro" id="IPR002738">
    <property type="entry name" value="RNase_P_p30"/>
</dbReference>
<sequence length="238" mass="27607">MIEKESKHKIRIYDCIFYNSISSTYEMLRLLKRYGFSGAVVFFDEENFDKDIIRELTFITPKNFDVFHGLEIRVESLSNLKRKISDYRDKIDIIAVNGGDDKINRMASKERYIDIIRNTDQGKGIDHITARFAAENDVMIDFCIGNLIYNKRSLPAMLGKMRKNLMLVKKYGGMTILSSGGRDKFGVRPYRQILALSRFFGMERDDGLRSLRAICNIIKKNKKYRDGRLVSEGIEIIS</sequence>
<organism evidence="7 8">
    <name type="scientific">Methanoliparum thermophilum</name>
    <dbReference type="NCBI Taxonomy" id="2491083"/>
    <lineage>
        <taxon>Archaea</taxon>
        <taxon>Methanobacteriati</taxon>
        <taxon>Methanobacteriota</taxon>
        <taxon>Candidatus Methanoliparia</taxon>
        <taxon>Candidatus Methanoliparales</taxon>
        <taxon>Candidatus Methanoliparaceae</taxon>
        <taxon>Candidatus Methanoliparum</taxon>
    </lineage>
</organism>
<dbReference type="GO" id="GO:0030677">
    <property type="term" value="C:ribonuclease P complex"/>
    <property type="evidence" value="ECO:0007669"/>
    <property type="project" value="UniProtKB-UniRule"/>
</dbReference>
<reference evidence="7 8" key="1">
    <citation type="journal article" date="2019" name="Nat. Microbiol.">
        <title>Wide diversity of methane and short-chain alkane metabolisms in uncultured archaea.</title>
        <authorList>
            <person name="Borrel G."/>
            <person name="Adam P.S."/>
            <person name="McKay L.J."/>
            <person name="Chen L.X."/>
            <person name="Sierra-Garcia I.N."/>
            <person name="Sieber C.M."/>
            <person name="Letourneur Q."/>
            <person name="Ghozlane A."/>
            <person name="Andersen G.L."/>
            <person name="Li W.J."/>
            <person name="Hallam S.J."/>
            <person name="Muyzer G."/>
            <person name="de Oliveira V.M."/>
            <person name="Inskeep W.P."/>
            <person name="Banfield J.F."/>
            <person name="Gribaldo S."/>
        </authorList>
    </citation>
    <scope>NUCLEOTIDE SEQUENCE [LARGE SCALE GENOMIC DNA]</scope>
    <source>
        <strain evidence="7">NM1a</strain>
    </source>
</reference>
<dbReference type="EC" id="3.1.26.5" evidence="6"/>
<evidence type="ECO:0000256" key="3">
    <source>
        <dbReference type="ARBA" id="ARBA00022722"/>
    </source>
</evidence>
<dbReference type="EMBL" id="RXIF01000012">
    <property type="protein sequence ID" value="RZN63805.1"/>
    <property type="molecule type" value="Genomic_DNA"/>
</dbReference>
<keyword evidence="5 6" id="KW-0378">Hydrolase</keyword>
<evidence type="ECO:0000256" key="1">
    <source>
        <dbReference type="ARBA" id="ARBA00022490"/>
    </source>
</evidence>
<evidence type="ECO:0000313" key="8">
    <source>
        <dbReference type="Proteomes" id="UP000317158"/>
    </source>
</evidence>
<comment type="function">
    <text evidence="6">Part of ribonuclease P, a protein complex that generates mature tRNA molecules by cleaving their 5'-ends.</text>
</comment>
<comment type="subunit">
    <text evidence="6">Consists of a catalytic RNA component and at least 4-5 protein subunits.</text>
</comment>
<comment type="subcellular location">
    <subcellularLocation>
        <location evidence="6">Cytoplasm</location>
    </subcellularLocation>
</comment>
<accession>A0A520KQF7</accession>
<comment type="catalytic activity">
    <reaction evidence="6">
        <text>Endonucleolytic cleavage of RNA, removing 5'-extranucleotides from tRNA precursor.</text>
        <dbReference type="EC" id="3.1.26.5"/>
    </reaction>
</comment>
<dbReference type="InterPro" id="IPR023539">
    <property type="entry name" value="RNase_P_comp-3_arc"/>
</dbReference>
<evidence type="ECO:0000256" key="4">
    <source>
        <dbReference type="ARBA" id="ARBA00022759"/>
    </source>
</evidence>
<dbReference type="HAMAP" id="MF_00756">
    <property type="entry name" value="RNase_P_3"/>
    <property type="match status" value="1"/>
</dbReference>
<evidence type="ECO:0000256" key="6">
    <source>
        <dbReference type="HAMAP-Rule" id="MF_00756"/>
    </source>
</evidence>
<evidence type="ECO:0000313" key="7">
    <source>
        <dbReference type="EMBL" id="RZN63805.1"/>
    </source>
</evidence>
<dbReference type="GO" id="GO:0004526">
    <property type="term" value="F:ribonuclease P activity"/>
    <property type="evidence" value="ECO:0007669"/>
    <property type="project" value="UniProtKB-UniRule"/>
</dbReference>
<evidence type="ECO:0000256" key="2">
    <source>
        <dbReference type="ARBA" id="ARBA00022694"/>
    </source>
</evidence>
<keyword evidence="3 6" id="KW-0540">Nuclease</keyword>
<evidence type="ECO:0000256" key="5">
    <source>
        <dbReference type="ARBA" id="ARBA00022801"/>
    </source>
</evidence>
<keyword evidence="1 6" id="KW-0963">Cytoplasm</keyword>